<keyword evidence="2 8" id="KW-0436">Ligase</keyword>
<feature type="binding site" description="in other chain" evidence="8">
    <location>
        <position position="302"/>
    </location>
    <ligand>
        <name>IMP</name>
        <dbReference type="ChEBI" id="CHEBI:58053"/>
        <note>ligand shared between dimeric partners</note>
    </ligand>
</feature>
<dbReference type="InterPro" id="IPR042110">
    <property type="entry name" value="Adenylosuccinate_synth_dom2"/>
</dbReference>
<reference evidence="11 12" key="1">
    <citation type="submission" date="2023-12" db="EMBL/GenBank/DDBJ databases">
        <title>Baltic Sea Cyanobacteria.</title>
        <authorList>
            <person name="Delbaje E."/>
            <person name="Fewer D.P."/>
            <person name="Shishido T.K."/>
        </authorList>
    </citation>
    <scope>NUCLEOTIDE SEQUENCE [LARGE SCALE GENOMIC DNA]</scope>
    <source>
        <strain evidence="11 12">UHCC 0370</strain>
    </source>
</reference>
<dbReference type="CDD" id="cd03108">
    <property type="entry name" value="AdSS"/>
    <property type="match status" value="1"/>
</dbReference>
<evidence type="ECO:0000256" key="6">
    <source>
        <dbReference type="ARBA" id="ARBA00022842"/>
    </source>
</evidence>
<evidence type="ECO:0000256" key="9">
    <source>
        <dbReference type="PROSITE-ProRule" id="PRU10134"/>
    </source>
</evidence>
<proteinExistence type="inferred from homology"/>
<feature type="binding site" evidence="8">
    <location>
        <begin position="12"/>
        <end position="18"/>
    </location>
    <ligand>
        <name>GTP</name>
        <dbReference type="ChEBI" id="CHEBI:37565"/>
    </ligand>
</feature>
<feature type="binding site" evidence="8">
    <location>
        <position position="142"/>
    </location>
    <ligand>
        <name>IMP</name>
        <dbReference type="ChEBI" id="CHEBI:58053"/>
        <note>ligand shared between dimeric partners</note>
    </ligand>
</feature>
<keyword evidence="8" id="KW-0963">Cytoplasm</keyword>
<accession>A0ABU5TM84</accession>
<evidence type="ECO:0000256" key="1">
    <source>
        <dbReference type="ARBA" id="ARBA00011738"/>
    </source>
</evidence>
<dbReference type="InterPro" id="IPR033128">
    <property type="entry name" value="Adenylosuccin_syn_Lys_AS"/>
</dbReference>
<comment type="subcellular location">
    <subcellularLocation>
        <location evidence="8">Cytoplasm</location>
    </subcellularLocation>
</comment>
<evidence type="ECO:0000313" key="12">
    <source>
        <dbReference type="Proteomes" id="UP001301388"/>
    </source>
</evidence>
<keyword evidence="5 8" id="KW-0658">Purine biosynthesis</keyword>
<dbReference type="SMART" id="SM00788">
    <property type="entry name" value="Adenylsucc_synt"/>
    <property type="match status" value="1"/>
</dbReference>
<dbReference type="RefSeq" id="WP_281009260.1">
    <property type="nucleotide sequence ID" value="NZ_JAYGIE010000089.1"/>
</dbReference>
<evidence type="ECO:0000256" key="10">
    <source>
        <dbReference type="RuleBase" id="RU000520"/>
    </source>
</evidence>
<dbReference type="HAMAP" id="MF_00011">
    <property type="entry name" value="Adenylosucc_synth"/>
    <property type="match status" value="1"/>
</dbReference>
<feature type="binding site" evidence="8">
    <location>
        <position position="304"/>
    </location>
    <ligand>
        <name>GTP</name>
        <dbReference type="ChEBI" id="CHEBI:37565"/>
    </ligand>
</feature>
<evidence type="ECO:0000256" key="2">
    <source>
        <dbReference type="ARBA" id="ARBA00022598"/>
    </source>
</evidence>
<feature type="binding site" evidence="8">
    <location>
        <begin position="40"/>
        <end position="42"/>
    </location>
    <ligand>
        <name>GTP</name>
        <dbReference type="ChEBI" id="CHEBI:37565"/>
    </ligand>
</feature>
<keyword evidence="4 8" id="KW-0547">Nucleotide-binding</keyword>
<feature type="binding site" description="in other chain" evidence="8">
    <location>
        <position position="223"/>
    </location>
    <ligand>
        <name>IMP</name>
        <dbReference type="ChEBI" id="CHEBI:58053"/>
        <note>ligand shared between dimeric partners</note>
    </ligand>
</feature>
<feature type="binding site" description="in other chain" evidence="8">
    <location>
        <position position="128"/>
    </location>
    <ligand>
        <name>IMP</name>
        <dbReference type="ChEBI" id="CHEBI:58053"/>
        <note>ligand shared between dimeric partners</note>
    </ligand>
</feature>
<dbReference type="Gene3D" id="1.10.300.10">
    <property type="entry name" value="Adenylosuccinate Synthetase, subunit A, domain 2"/>
    <property type="match status" value="1"/>
</dbReference>
<dbReference type="Gene3D" id="3.90.170.10">
    <property type="entry name" value="Adenylosuccinate Synthetase, subunit A, domain 3"/>
    <property type="match status" value="1"/>
</dbReference>
<name>A0ABU5TM84_9CYAN</name>
<feature type="binding site" evidence="8">
    <location>
        <begin position="298"/>
        <end position="304"/>
    </location>
    <ligand>
        <name>substrate</name>
    </ligand>
</feature>
<comment type="catalytic activity">
    <reaction evidence="8 10">
        <text>IMP + L-aspartate + GTP = N(6)-(1,2-dicarboxyethyl)-AMP + GDP + phosphate + 2 H(+)</text>
        <dbReference type="Rhea" id="RHEA:15753"/>
        <dbReference type="ChEBI" id="CHEBI:15378"/>
        <dbReference type="ChEBI" id="CHEBI:29991"/>
        <dbReference type="ChEBI" id="CHEBI:37565"/>
        <dbReference type="ChEBI" id="CHEBI:43474"/>
        <dbReference type="ChEBI" id="CHEBI:57567"/>
        <dbReference type="ChEBI" id="CHEBI:58053"/>
        <dbReference type="ChEBI" id="CHEBI:58189"/>
        <dbReference type="EC" id="6.3.4.4"/>
    </reaction>
</comment>
<feature type="binding site" description="in other chain" evidence="8">
    <location>
        <position position="238"/>
    </location>
    <ligand>
        <name>IMP</name>
        <dbReference type="ChEBI" id="CHEBI:58053"/>
        <note>ligand shared between dimeric partners</note>
    </ligand>
</feature>
<dbReference type="InterPro" id="IPR027417">
    <property type="entry name" value="P-loop_NTPase"/>
</dbReference>
<dbReference type="PANTHER" id="PTHR11846:SF0">
    <property type="entry name" value="ADENYLOSUCCINATE SYNTHETASE"/>
    <property type="match status" value="1"/>
</dbReference>
<comment type="cofactor">
    <cofactor evidence="8">
        <name>Mg(2+)</name>
        <dbReference type="ChEBI" id="CHEBI:18420"/>
    </cofactor>
    <text evidence="8">Binds 1 Mg(2+) ion per subunit.</text>
</comment>
<feature type="binding site" description="in other chain" evidence="8">
    <location>
        <begin position="38"/>
        <end position="41"/>
    </location>
    <ligand>
        <name>IMP</name>
        <dbReference type="ChEBI" id="CHEBI:58053"/>
        <note>ligand shared between dimeric partners</note>
    </ligand>
</feature>
<evidence type="ECO:0000256" key="3">
    <source>
        <dbReference type="ARBA" id="ARBA00022723"/>
    </source>
</evidence>
<evidence type="ECO:0000256" key="5">
    <source>
        <dbReference type="ARBA" id="ARBA00022755"/>
    </source>
</evidence>
<evidence type="ECO:0000256" key="7">
    <source>
        <dbReference type="ARBA" id="ARBA00023134"/>
    </source>
</evidence>
<dbReference type="EMBL" id="JAYGIE010000089">
    <property type="protein sequence ID" value="MEA5479411.1"/>
    <property type="molecule type" value="Genomic_DNA"/>
</dbReference>
<dbReference type="Pfam" id="PF00709">
    <property type="entry name" value="Adenylsucc_synt"/>
    <property type="match status" value="1"/>
</dbReference>
<dbReference type="InterPro" id="IPR001114">
    <property type="entry name" value="Adenylosuccinate_synthetase"/>
</dbReference>
<evidence type="ECO:0000313" key="11">
    <source>
        <dbReference type="EMBL" id="MEA5479411.1"/>
    </source>
</evidence>
<dbReference type="PROSITE" id="PS01266">
    <property type="entry name" value="ADENYLOSUCCIN_SYN_1"/>
    <property type="match status" value="1"/>
</dbReference>
<evidence type="ECO:0000256" key="8">
    <source>
        <dbReference type="HAMAP-Rule" id="MF_00011"/>
    </source>
</evidence>
<dbReference type="InterPro" id="IPR042109">
    <property type="entry name" value="Adenylosuccinate_synth_dom1"/>
</dbReference>
<feature type="active site" description="Proton donor" evidence="8">
    <location>
        <position position="41"/>
    </location>
</feature>
<feature type="binding site" evidence="8">
    <location>
        <position position="13"/>
    </location>
    <ligand>
        <name>Mg(2+)</name>
        <dbReference type="ChEBI" id="CHEBI:18420"/>
    </ligand>
</feature>
<dbReference type="Proteomes" id="UP001301388">
    <property type="component" value="Unassembled WGS sequence"/>
</dbReference>
<feature type="binding site" evidence="8">
    <location>
        <begin position="330"/>
        <end position="332"/>
    </location>
    <ligand>
        <name>GTP</name>
        <dbReference type="ChEBI" id="CHEBI:37565"/>
    </ligand>
</feature>
<keyword evidence="12" id="KW-1185">Reference proteome</keyword>
<feature type="binding site" description="in other chain" evidence="8">
    <location>
        <begin position="13"/>
        <end position="16"/>
    </location>
    <ligand>
        <name>IMP</name>
        <dbReference type="ChEBI" id="CHEBI:58053"/>
        <note>ligand shared between dimeric partners</note>
    </ligand>
</feature>
<comment type="pathway">
    <text evidence="8 10">Purine metabolism; AMP biosynthesis via de novo pathway; AMP from IMP: step 1/2.</text>
</comment>
<dbReference type="NCBIfam" id="TIGR00184">
    <property type="entry name" value="purA"/>
    <property type="match status" value="1"/>
</dbReference>
<gene>
    <name evidence="8" type="primary">purA</name>
    <name evidence="11" type="ORF">VB774_17455</name>
</gene>
<sequence>MANVIVIGAQWGDEGKGKITDLLSRSADVVVRYQGGNNAGHTVVVGDRTFKLHLIPSGILYPKTECIIASGTVIDPKVLLEEVDRLKDLGISTENLFIAETAHVTMPYHRVLDRASEDQRAEHKIGTTGRGIGPTYADKSERVGIRMIDLMDEKRLAKKLRWAIEQKNIVLQKLYNLEPLDAEAIIEEYRGYADRLRPHVVDASLKIDAAIRERRNILFEGAQGTLLDLDHGTYPYVTSSNPVAGGACIGAGVGPTCIDRVIGVAKAYTTRVGEGPFPTELHDEIGNHIGEIGAEFGTTTGRKRRCGWFDGVIGRYAVRINGLDCLAVTKLDVLDDLEEIKVCTAYELDGKVTRDFPSDARAFARAIPIYETLPGWKRSTSECKTVEELPTEAKEYLKFLADLTGTPIAIISLGASRGQTIIVEDPIHGPKRGLLRA</sequence>
<dbReference type="InterPro" id="IPR018220">
    <property type="entry name" value="Adenylosuccin_syn_GTP-bd"/>
</dbReference>
<dbReference type="InterPro" id="IPR042111">
    <property type="entry name" value="Adenylosuccinate_synth_dom3"/>
</dbReference>
<protein>
    <recommendedName>
        <fullName evidence="8 10">Adenylosuccinate synthetase</fullName>
        <shortName evidence="8">AMPSase</shortName>
        <shortName evidence="8">AdSS</shortName>
        <ecNumber evidence="8 10">6.3.4.4</ecNumber>
    </recommendedName>
    <alternativeName>
        <fullName evidence="8">IMP--aspartate ligase</fullName>
    </alternativeName>
</protein>
<feature type="active site" description="Proton acceptor" evidence="8">
    <location>
        <position position="13"/>
    </location>
</feature>
<evidence type="ECO:0000256" key="4">
    <source>
        <dbReference type="ARBA" id="ARBA00022741"/>
    </source>
</evidence>
<comment type="similarity">
    <text evidence="8 10">Belongs to the adenylosuccinate synthetase family.</text>
</comment>
<dbReference type="PANTHER" id="PTHR11846">
    <property type="entry name" value="ADENYLOSUCCINATE SYNTHETASE"/>
    <property type="match status" value="1"/>
</dbReference>
<feature type="active site" evidence="9">
    <location>
        <position position="139"/>
    </location>
</feature>
<keyword evidence="7 8" id="KW-0342">GTP-binding</keyword>
<comment type="caution">
    <text evidence="11">The sequence shown here is derived from an EMBL/GenBank/DDBJ whole genome shotgun (WGS) entry which is preliminary data.</text>
</comment>
<dbReference type="SUPFAM" id="SSF52540">
    <property type="entry name" value="P-loop containing nucleoside triphosphate hydrolases"/>
    <property type="match status" value="1"/>
</dbReference>
<dbReference type="PROSITE" id="PS00513">
    <property type="entry name" value="ADENYLOSUCCIN_SYN_2"/>
    <property type="match status" value="1"/>
</dbReference>
<organism evidence="11 12">
    <name type="scientific">Pseudanabaena galeata UHCC 0370</name>
    <dbReference type="NCBI Taxonomy" id="3110310"/>
    <lineage>
        <taxon>Bacteria</taxon>
        <taxon>Bacillati</taxon>
        <taxon>Cyanobacteriota</taxon>
        <taxon>Cyanophyceae</taxon>
        <taxon>Pseudanabaenales</taxon>
        <taxon>Pseudanabaenaceae</taxon>
        <taxon>Pseudanabaena</taxon>
    </lineage>
</organism>
<dbReference type="GO" id="GO:0004019">
    <property type="term" value="F:adenylosuccinate synthase activity"/>
    <property type="evidence" value="ECO:0007669"/>
    <property type="project" value="UniProtKB-EC"/>
</dbReference>
<keyword evidence="6 8" id="KW-0460">Magnesium</keyword>
<comment type="function">
    <text evidence="8">Plays an important role in the de novo pathway of purine nucleotide biosynthesis. Catalyzes the first committed step in the biosynthesis of AMP from IMP.</text>
</comment>
<feature type="binding site" evidence="8">
    <location>
        <begin position="412"/>
        <end position="414"/>
    </location>
    <ligand>
        <name>GTP</name>
        <dbReference type="ChEBI" id="CHEBI:37565"/>
    </ligand>
</feature>
<dbReference type="NCBIfam" id="NF002223">
    <property type="entry name" value="PRK01117.1"/>
    <property type="match status" value="1"/>
</dbReference>
<feature type="binding site" evidence="8">
    <location>
        <position position="40"/>
    </location>
    <ligand>
        <name>Mg(2+)</name>
        <dbReference type="ChEBI" id="CHEBI:18420"/>
    </ligand>
</feature>
<dbReference type="Gene3D" id="3.40.440.10">
    <property type="entry name" value="Adenylosuccinate Synthetase, subunit A, domain 1"/>
    <property type="match status" value="1"/>
</dbReference>
<keyword evidence="3 8" id="KW-0479">Metal-binding</keyword>
<comment type="subunit">
    <text evidence="1 8">Homodimer.</text>
</comment>
<dbReference type="EC" id="6.3.4.4" evidence="8 10"/>